<dbReference type="InterPro" id="IPR059100">
    <property type="entry name" value="TSP3_bac"/>
</dbReference>
<keyword evidence="3 5" id="KW-0732">Signal</keyword>
<dbReference type="InterPro" id="IPR037221">
    <property type="entry name" value="H-type_lectin_dom_sf"/>
</dbReference>
<dbReference type="InterPro" id="IPR022409">
    <property type="entry name" value="PKD/Chitinase_dom"/>
</dbReference>
<dbReference type="GO" id="GO:0031410">
    <property type="term" value="C:cytoplasmic vesicle"/>
    <property type="evidence" value="ECO:0007669"/>
    <property type="project" value="TreeGrafter"/>
</dbReference>
<evidence type="ECO:0000256" key="2">
    <source>
        <dbReference type="ARBA" id="ARBA00022525"/>
    </source>
</evidence>
<dbReference type="PANTHER" id="PTHR46182">
    <property type="entry name" value="FI19480P1"/>
    <property type="match status" value="1"/>
</dbReference>
<proteinExistence type="predicted"/>
<dbReference type="STRING" id="525918.SAMN05660964_02605"/>
<protein>
    <submittedName>
        <fullName evidence="7">PKD repeat-containing protein</fullName>
    </submittedName>
</protein>
<accession>A0A1H4EH00</accession>
<organism evidence="7 8">
    <name type="scientific">Thiothrix caldifontis</name>
    <dbReference type="NCBI Taxonomy" id="525918"/>
    <lineage>
        <taxon>Bacteria</taxon>
        <taxon>Pseudomonadati</taxon>
        <taxon>Pseudomonadota</taxon>
        <taxon>Gammaproteobacteria</taxon>
        <taxon>Thiotrichales</taxon>
        <taxon>Thiotrichaceae</taxon>
        <taxon>Thiothrix</taxon>
    </lineage>
</organism>
<dbReference type="EMBL" id="FNQP01000015">
    <property type="protein sequence ID" value="SEA84273.1"/>
    <property type="molecule type" value="Genomic_DNA"/>
</dbReference>
<dbReference type="Gene3D" id="2.60.40.2080">
    <property type="match status" value="1"/>
</dbReference>
<dbReference type="SUPFAM" id="SSF49299">
    <property type="entry name" value="PKD domain"/>
    <property type="match status" value="3"/>
</dbReference>
<dbReference type="SMART" id="SM00089">
    <property type="entry name" value="PKD"/>
    <property type="match status" value="3"/>
</dbReference>
<feature type="signal peptide" evidence="5">
    <location>
        <begin position="1"/>
        <end position="27"/>
    </location>
</feature>
<dbReference type="Pfam" id="PF17963">
    <property type="entry name" value="Big_9"/>
    <property type="match status" value="1"/>
</dbReference>
<dbReference type="PANTHER" id="PTHR46182:SF2">
    <property type="entry name" value="FI19480P1"/>
    <property type="match status" value="1"/>
</dbReference>
<feature type="domain" description="PKD" evidence="6">
    <location>
        <begin position="1264"/>
        <end position="1353"/>
    </location>
</feature>
<dbReference type="PROSITE" id="PS50093">
    <property type="entry name" value="PKD"/>
    <property type="match status" value="3"/>
</dbReference>
<dbReference type="Pfam" id="PF18911">
    <property type="entry name" value="PKD_4"/>
    <property type="match status" value="3"/>
</dbReference>
<evidence type="ECO:0000259" key="6">
    <source>
        <dbReference type="PROSITE" id="PS50093"/>
    </source>
</evidence>
<dbReference type="SUPFAM" id="SSF49313">
    <property type="entry name" value="Cadherin-like"/>
    <property type="match status" value="1"/>
</dbReference>
<gene>
    <name evidence="7" type="ORF">SAMN05660964_02605</name>
</gene>
<evidence type="ECO:0000313" key="7">
    <source>
        <dbReference type="EMBL" id="SEA84273.1"/>
    </source>
</evidence>
<dbReference type="Pfam" id="PF18884">
    <property type="entry name" value="TSP3_bac"/>
    <property type="match status" value="3"/>
</dbReference>
<evidence type="ECO:0000313" key="8">
    <source>
        <dbReference type="Proteomes" id="UP000199397"/>
    </source>
</evidence>
<dbReference type="Gene3D" id="2.60.120.260">
    <property type="entry name" value="Galactose-binding domain-like"/>
    <property type="match status" value="1"/>
</dbReference>
<evidence type="ECO:0000256" key="1">
    <source>
        <dbReference type="ARBA" id="ARBA00004613"/>
    </source>
</evidence>
<dbReference type="GO" id="GO:0016020">
    <property type="term" value="C:membrane"/>
    <property type="evidence" value="ECO:0007669"/>
    <property type="project" value="InterPro"/>
</dbReference>
<keyword evidence="2" id="KW-0964">Secreted</keyword>
<evidence type="ECO:0000256" key="4">
    <source>
        <dbReference type="ARBA" id="ARBA00022837"/>
    </source>
</evidence>
<dbReference type="GO" id="GO:0005509">
    <property type="term" value="F:calcium ion binding"/>
    <property type="evidence" value="ECO:0007669"/>
    <property type="project" value="InterPro"/>
</dbReference>
<dbReference type="CDD" id="cd00146">
    <property type="entry name" value="PKD"/>
    <property type="match status" value="3"/>
</dbReference>
<dbReference type="RefSeq" id="WP_093069292.1">
    <property type="nucleotide sequence ID" value="NZ_FNQP01000015.1"/>
</dbReference>
<reference evidence="7 8" key="1">
    <citation type="submission" date="2016-10" db="EMBL/GenBank/DDBJ databases">
        <authorList>
            <person name="de Groot N.N."/>
        </authorList>
    </citation>
    <scope>NUCLEOTIDE SEQUENCE [LARGE SCALE GENOMIC DNA]</scope>
    <source>
        <strain evidence="7 8">DSM 21228</strain>
    </source>
</reference>
<keyword evidence="8" id="KW-1185">Reference proteome</keyword>
<feature type="domain" description="PKD" evidence="6">
    <location>
        <begin position="1174"/>
        <end position="1255"/>
    </location>
</feature>
<dbReference type="InterPro" id="IPR015919">
    <property type="entry name" value="Cadherin-like_sf"/>
</dbReference>
<dbReference type="Pfam" id="PF13290">
    <property type="entry name" value="CHB_HEX_C_1"/>
    <property type="match status" value="1"/>
</dbReference>
<dbReference type="InterPro" id="IPR059177">
    <property type="entry name" value="GH29D-like_dom"/>
</dbReference>
<dbReference type="InterPro" id="IPR029865">
    <property type="entry name" value="KIAA0319-like"/>
</dbReference>
<name>A0A1H4EH00_9GAMM</name>
<dbReference type="Gene3D" id="2.60.40.10">
    <property type="entry name" value="Immunoglobulins"/>
    <property type="match status" value="5"/>
</dbReference>
<feature type="chain" id="PRO_5011479333" evidence="5">
    <location>
        <begin position="28"/>
        <end position="1561"/>
    </location>
</feature>
<dbReference type="OrthoDB" id="5623073at2"/>
<comment type="subcellular location">
    <subcellularLocation>
        <location evidence="1">Secreted</location>
    </subcellularLocation>
</comment>
<dbReference type="InterPro" id="IPR000601">
    <property type="entry name" value="PKD_dom"/>
</dbReference>
<dbReference type="InterPro" id="IPR013783">
    <property type="entry name" value="Ig-like_fold"/>
</dbReference>
<keyword evidence="4" id="KW-0106">Calcium</keyword>
<dbReference type="Proteomes" id="UP000199397">
    <property type="component" value="Unassembled WGS sequence"/>
</dbReference>
<sequence>MIGKIDKAFFSLVLLLLVVSGLPQAFAAEPVCAEVKIEIKQELTLERQGFDANMKVHNELAAIPLENVTVKINFQDRYGKPVVASSDPNATDAKFFVRVDTLTGIDSVQGGTIAPQTVADMHWLIVPAPGASAGSALGELYYVGAELSYAVAGRPEVVQVAPDFIRVKPLPSIVLDYFLTRFTPGDDPLTDTIEATEPFSLGVRVQNNGSGTAQSLKIESAQPKIIENKQGLLIDFSILGSTLNDQPSEPSLLLNFGDIASGKASTGRWLMQTSLAGEFTKFDASLTHADVLGGKLTSLITATNTHFLVRDVRVDLPGRDAVRDFLANDNNAYKVYESDNVDTAVTDRSATASLDFSNQVGTEQFHTLTGTAGDGFTYIKLTDPFVGSKVVKSAIRSDGKVLSLDNVWFAKERKGGGEYDYSLNLFDANSTGKYTLVFDEKANVPQAPVLQFIPDRSTNESKQISFLVEASDPNGTTPLLSATNLPPGSTFVDQGNGKAVFDWTPATGQAGKHEITFIASDGELQATRKAFITVNPGHDTDGDGMDDAWELEHFGTLDRDGTGDFDGDGISDLDEFRQGTDPETPAHIGFLTGHASLGSNWQTVNLSGFTNPVVFTGVPTDNEAAPALVRLRNVATDSFNLRLQEWNYLDDKHELESVPYLVLEPGRHVMSDGSIWEVGKFEVAGEEHWTSRKFSQGFAGVPQLLLSIQSMNDNDPVTVRARNVTTDGFEAALFEEEANTSHGREQVAYLAIYSPFANSRIHVAGADHVTTYASRVLNSTPVLLDDGITNLWIEEEKSADEETQHTDETAAILTVDGAVFAADDTSIEADTVVPRRHVNLAMTATPAITPAGGTISEAVKVAISSATEGAALYYTLDGSSPDPDKNPATQLYTAPFEVNATTTVKSIARRTGLADSLERMVSYNFVVNTAPTFIDIPDRSVSEGNVLTFMVQALDQNTLDQPVLSVDVSALPSSAIFTDLGNGMGRFNWLAPVGAADKSPYTLTFIATDAQNSNLTASKTMMVTVTGNKLVDSDKDGVPDFWEQQYSLNQDNGGDANNDPDGDGFSNLQEYQAGTNPLVANSNKAPVAAITTDVSSGNAPLTVQFSGIDSSDSDGKIIRYAWTSSDGTTHEGSSFNHTFNTAGNYTVILTVTDNLGATHTASVGITVNEANTVPVAVIKANALSGSAPFHTSLDGSASTDSDGSIAEYHWDFGDGATATGKTVSHTCEVVGEYTVTLTVTDNKGAKSNTAAVIYVNPSANQPPIAKIRLTPNTDGVAPLSVIFDGGDSTDPDDSIVRYVWDFGDGSAGVEGMTTPHIYTGAGVYQASLTVTDQHGATHSASQPVTVSEAVALNLVENGSFEEHDALNQGTWGSFESILGWIAEKGTLEIQRGNMSGITAIDGDDKLALDAKDNSGVRTSLQTVPGQTYLLSFYYSPDVADRQNGFPLALGACGTNISIHGILANTSGHSCNDVVETGLAKTLTTTILAQTNSANTLDVVWNDVKLQTISGTKKGWGRYSYLVQSNNPTSILTFVAQGNGNSGFIDNVRLIPFNSTGGDAGS</sequence>
<evidence type="ECO:0000256" key="5">
    <source>
        <dbReference type="SAM" id="SignalP"/>
    </source>
</evidence>
<evidence type="ECO:0000256" key="3">
    <source>
        <dbReference type="ARBA" id="ARBA00022729"/>
    </source>
</evidence>
<feature type="domain" description="PKD" evidence="6">
    <location>
        <begin position="1086"/>
        <end position="1172"/>
    </location>
</feature>
<dbReference type="InterPro" id="IPR035986">
    <property type="entry name" value="PKD_dom_sf"/>
</dbReference>